<reference evidence="2" key="1">
    <citation type="submission" date="2020-11" db="EMBL/GenBank/DDBJ databases">
        <authorList>
            <consortium name="DOE Joint Genome Institute"/>
            <person name="Ahrendt S."/>
            <person name="Riley R."/>
            <person name="Andreopoulos W."/>
            <person name="Labutti K."/>
            <person name="Pangilinan J."/>
            <person name="Ruiz-Duenas F.J."/>
            <person name="Barrasa J.M."/>
            <person name="Sanchez-Garcia M."/>
            <person name="Camarero S."/>
            <person name="Miyauchi S."/>
            <person name="Serrano A."/>
            <person name="Linde D."/>
            <person name="Babiker R."/>
            <person name="Drula E."/>
            <person name="Ayuso-Fernandez I."/>
            <person name="Pacheco R."/>
            <person name="Padilla G."/>
            <person name="Ferreira P."/>
            <person name="Barriuso J."/>
            <person name="Kellner H."/>
            <person name="Castanera R."/>
            <person name="Alfaro M."/>
            <person name="Ramirez L."/>
            <person name="Pisabarro A.G."/>
            <person name="Kuo A."/>
            <person name="Tritt A."/>
            <person name="Lipzen A."/>
            <person name="He G."/>
            <person name="Yan M."/>
            <person name="Ng V."/>
            <person name="Cullen D."/>
            <person name="Martin F."/>
            <person name="Rosso M.-N."/>
            <person name="Henrissat B."/>
            <person name="Hibbett D."/>
            <person name="Martinez A.T."/>
            <person name="Grigoriev I.V."/>
        </authorList>
    </citation>
    <scope>NUCLEOTIDE SEQUENCE</scope>
    <source>
        <strain evidence="2">CBS 247.69</strain>
    </source>
</reference>
<evidence type="ECO:0000256" key="1">
    <source>
        <dbReference type="SAM" id="SignalP"/>
    </source>
</evidence>
<organism evidence="2 3">
    <name type="scientific">Collybia nuda</name>
    <dbReference type="NCBI Taxonomy" id="64659"/>
    <lineage>
        <taxon>Eukaryota</taxon>
        <taxon>Fungi</taxon>
        <taxon>Dikarya</taxon>
        <taxon>Basidiomycota</taxon>
        <taxon>Agaricomycotina</taxon>
        <taxon>Agaricomycetes</taxon>
        <taxon>Agaricomycetidae</taxon>
        <taxon>Agaricales</taxon>
        <taxon>Tricholomatineae</taxon>
        <taxon>Clitocybaceae</taxon>
        <taxon>Collybia</taxon>
    </lineage>
</organism>
<name>A0A9P6CE85_9AGAR</name>
<dbReference type="EMBL" id="MU150269">
    <property type="protein sequence ID" value="KAF9462696.1"/>
    <property type="molecule type" value="Genomic_DNA"/>
</dbReference>
<keyword evidence="1" id="KW-0732">Signal</keyword>
<evidence type="ECO:0000313" key="2">
    <source>
        <dbReference type="EMBL" id="KAF9462696.1"/>
    </source>
</evidence>
<gene>
    <name evidence="2" type="ORF">BDZ94DRAFT_1165224</name>
</gene>
<comment type="caution">
    <text evidence="2">The sequence shown here is derived from an EMBL/GenBank/DDBJ whole genome shotgun (WGS) entry which is preliminary data.</text>
</comment>
<evidence type="ECO:0008006" key="4">
    <source>
        <dbReference type="Google" id="ProtNLM"/>
    </source>
</evidence>
<accession>A0A9P6CE85</accession>
<feature type="chain" id="PRO_5040203781" description="Maturase K" evidence="1">
    <location>
        <begin position="21"/>
        <end position="159"/>
    </location>
</feature>
<dbReference type="OrthoDB" id="5422293at2759"/>
<sequence>WPTSIISWYLSILPQLPVSALLEDRDISLRRKRLEVSYTEFRFVPLFCMRDTPLHAFYRLYKSTCTLFHSEIMGEGMDILYHQPHLCIKDIPDPRDPNPLRYAILASITETVVEAFNFNIKLVYIVELPIEIRFSLLNLQKKRSRLMKNAHLGAIQWGP</sequence>
<proteinExistence type="predicted"/>
<protein>
    <recommendedName>
        <fullName evidence="4">Maturase K</fullName>
    </recommendedName>
</protein>
<dbReference type="AlphaFoldDB" id="A0A9P6CE85"/>
<evidence type="ECO:0000313" key="3">
    <source>
        <dbReference type="Proteomes" id="UP000807353"/>
    </source>
</evidence>
<feature type="non-terminal residue" evidence="2">
    <location>
        <position position="1"/>
    </location>
</feature>
<dbReference type="Proteomes" id="UP000807353">
    <property type="component" value="Unassembled WGS sequence"/>
</dbReference>
<keyword evidence="3" id="KW-1185">Reference proteome</keyword>
<feature type="signal peptide" evidence="1">
    <location>
        <begin position="1"/>
        <end position="20"/>
    </location>
</feature>